<evidence type="ECO:0000313" key="1">
    <source>
        <dbReference type="EMBL" id="KAK3076905.1"/>
    </source>
</evidence>
<name>A0ACC3DK15_9PEZI</name>
<comment type="caution">
    <text evidence="1">The sequence shown here is derived from an EMBL/GenBank/DDBJ whole genome shotgun (WGS) entry which is preliminary data.</text>
</comment>
<accession>A0ACC3DK15</accession>
<feature type="non-terminal residue" evidence="1">
    <location>
        <position position="157"/>
    </location>
</feature>
<protein>
    <submittedName>
        <fullName evidence="1">Uncharacterized protein</fullName>
    </submittedName>
</protein>
<reference evidence="1" key="1">
    <citation type="submission" date="2024-09" db="EMBL/GenBank/DDBJ databases">
        <title>Black Yeasts Isolated from many extreme environments.</title>
        <authorList>
            <person name="Coleine C."/>
            <person name="Stajich J.E."/>
            <person name="Selbmann L."/>
        </authorList>
    </citation>
    <scope>NUCLEOTIDE SEQUENCE</scope>
    <source>
        <strain evidence="1">CCFEE 5737</strain>
    </source>
</reference>
<evidence type="ECO:0000313" key="2">
    <source>
        <dbReference type="Proteomes" id="UP001186974"/>
    </source>
</evidence>
<dbReference type="EMBL" id="JAWDJW010003411">
    <property type="protein sequence ID" value="KAK3076905.1"/>
    <property type="molecule type" value="Genomic_DNA"/>
</dbReference>
<proteinExistence type="predicted"/>
<keyword evidence="2" id="KW-1185">Reference proteome</keyword>
<dbReference type="Proteomes" id="UP001186974">
    <property type="component" value="Unassembled WGS sequence"/>
</dbReference>
<organism evidence="1 2">
    <name type="scientific">Coniosporium uncinatum</name>
    <dbReference type="NCBI Taxonomy" id="93489"/>
    <lineage>
        <taxon>Eukaryota</taxon>
        <taxon>Fungi</taxon>
        <taxon>Dikarya</taxon>
        <taxon>Ascomycota</taxon>
        <taxon>Pezizomycotina</taxon>
        <taxon>Dothideomycetes</taxon>
        <taxon>Dothideomycetes incertae sedis</taxon>
        <taxon>Coniosporium</taxon>
    </lineage>
</organism>
<gene>
    <name evidence="1" type="ORF">LTS18_011684</name>
</gene>
<sequence>MALDTVIQSFTSNGEVTKAGEFSRQTEGTPVSNGHDIARKGFPHGHGAAEANGVTSIEPIKAAMKTPTLNGPDSAKDLQAIKPPIVEDGFSTQRRSDGIVSPSVPEGVTNGVHGTTERLPLVETDLLIVGTGPAGASLACFLTIYGLKGMMIGAAPG</sequence>